<comment type="caution">
    <text evidence="1">The sequence shown here is derived from an EMBL/GenBank/DDBJ whole genome shotgun (WGS) entry which is preliminary data.</text>
</comment>
<dbReference type="Proteomes" id="UP001165064">
    <property type="component" value="Unassembled WGS sequence"/>
</dbReference>
<evidence type="ECO:0000313" key="1">
    <source>
        <dbReference type="EMBL" id="GME84898.1"/>
    </source>
</evidence>
<proteinExistence type="predicted"/>
<sequence>MQNHSKKTATHKALKALGFILSLFYLIPVNIIRFVFWLIFVAPLLAIWTIGYFFFWCVHKEAEYPDPVALKYFTHTDTITLTTTNPAQGTTTTTVAQQGQEPWTTIVVDVPQKKKTDKMKEQQVDDDLVVGSGDGNEPFGKGTGDDGSAAVRTPPTADDAAAAVTAGTAGAKQHGQSSATSDVFESSGDVEKQN</sequence>
<gene>
    <name evidence="1" type="ORF">Amon02_000718800</name>
</gene>
<organism evidence="1 2">
    <name type="scientific">Ambrosiozyma monospora</name>
    <name type="common">Yeast</name>
    <name type="synonym">Endomycopsis monosporus</name>
    <dbReference type="NCBI Taxonomy" id="43982"/>
    <lineage>
        <taxon>Eukaryota</taxon>
        <taxon>Fungi</taxon>
        <taxon>Dikarya</taxon>
        <taxon>Ascomycota</taxon>
        <taxon>Saccharomycotina</taxon>
        <taxon>Pichiomycetes</taxon>
        <taxon>Pichiales</taxon>
        <taxon>Pichiaceae</taxon>
        <taxon>Ambrosiozyma</taxon>
    </lineage>
</organism>
<protein>
    <submittedName>
        <fullName evidence="1">Unnamed protein product</fullName>
    </submittedName>
</protein>
<name>A0ACB5TBG0_AMBMO</name>
<keyword evidence="2" id="KW-1185">Reference proteome</keyword>
<dbReference type="EMBL" id="BSXS01005917">
    <property type="protein sequence ID" value="GME84898.1"/>
    <property type="molecule type" value="Genomic_DNA"/>
</dbReference>
<accession>A0ACB5TBG0</accession>
<reference evidence="1" key="1">
    <citation type="submission" date="2023-04" db="EMBL/GenBank/DDBJ databases">
        <title>Ambrosiozyma monospora NBRC 10751.</title>
        <authorList>
            <person name="Ichikawa N."/>
            <person name="Sato H."/>
            <person name="Tonouchi N."/>
        </authorList>
    </citation>
    <scope>NUCLEOTIDE SEQUENCE</scope>
    <source>
        <strain evidence="1">NBRC 10751</strain>
    </source>
</reference>
<evidence type="ECO:0000313" key="2">
    <source>
        <dbReference type="Proteomes" id="UP001165064"/>
    </source>
</evidence>